<dbReference type="Proteomes" id="UP000295781">
    <property type="component" value="Chromosome"/>
</dbReference>
<dbReference type="OrthoDB" id="5515353at2"/>
<name>A0A4P2Q525_SORCE</name>
<dbReference type="EMBL" id="CP012670">
    <property type="protein sequence ID" value="AUX24301.1"/>
    <property type="molecule type" value="Genomic_DNA"/>
</dbReference>
<reference evidence="2 3" key="1">
    <citation type="submission" date="2015-09" db="EMBL/GenBank/DDBJ databases">
        <title>Sorangium comparison.</title>
        <authorList>
            <person name="Zaburannyi N."/>
            <person name="Bunk B."/>
            <person name="Overmann J."/>
            <person name="Mueller R."/>
        </authorList>
    </citation>
    <scope>NUCLEOTIDE SEQUENCE [LARGE SCALE GENOMIC DNA]</scope>
    <source>
        <strain evidence="2 3">So ceGT47</strain>
    </source>
</reference>
<dbReference type="RefSeq" id="WP_129350154.1">
    <property type="nucleotide sequence ID" value="NZ_CP012670.1"/>
</dbReference>
<sequence length="226" mass="24641">MSERICQVDDFVRLTEETERLAKHVEDLRHRIAATNAKRRPSSGALPAQNGAVNSAPGEAPYGSLPERPPHGPLSERPPHGPLSERPPHGPLSERPPHGPLSERPPHGPLSERPCSSRTERPSGSMERPQGALSERSHGATERPRGSRAERPSGSMERPHHQATPVPERTSCLASVSRWLPPLSPARDAVDSDAHEGMSEAGRYCIISPRRERAPVRPKPPKSDVA</sequence>
<feature type="compositionally biased region" description="Basic and acidic residues" evidence="1">
    <location>
        <begin position="135"/>
        <end position="151"/>
    </location>
</feature>
<feature type="compositionally biased region" description="Basic and acidic residues" evidence="1">
    <location>
        <begin position="209"/>
        <end position="226"/>
    </location>
</feature>
<feature type="region of interest" description="Disordered" evidence="1">
    <location>
        <begin position="201"/>
        <end position="226"/>
    </location>
</feature>
<organism evidence="2 3">
    <name type="scientific">Sorangium cellulosum</name>
    <name type="common">Polyangium cellulosum</name>
    <dbReference type="NCBI Taxonomy" id="56"/>
    <lineage>
        <taxon>Bacteria</taxon>
        <taxon>Pseudomonadati</taxon>
        <taxon>Myxococcota</taxon>
        <taxon>Polyangia</taxon>
        <taxon>Polyangiales</taxon>
        <taxon>Polyangiaceae</taxon>
        <taxon>Sorangium</taxon>
    </lineage>
</organism>
<evidence type="ECO:0000313" key="2">
    <source>
        <dbReference type="EMBL" id="AUX24301.1"/>
    </source>
</evidence>
<evidence type="ECO:0000313" key="3">
    <source>
        <dbReference type="Proteomes" id="UP000295781"/>
    </source>
</evidence>
<protein>
    <submittedName>
        <fullName evidence="2">Uncharacterized protein</fullName>
    </submittedName>
</protein>
<gene>
    <name evidence="2" type="ORF">SOCEGT47_048380</name>
</gene>
<proteinExistence type="predicted"/>
<dbReference type="AlphaFoldDB" id="A0A4P2Q525"/>
<evidence type="ECO:0000256" key="1">
    <source>
        <dbReference type="SAM" id="MobiDB-lite"/>
    </source>
</evidence>
<feature type="region of interest" description="Disordered" evidence="1">
    <location>
        <begin position="32"/>
        <end position="173"/>
    </location>
</feature>
<accession>A0A4P2Q525</accession>